<organism evidence="2 3">
    <name type="scientific">Gossypium gossypioides</name>
    <name type="common">Mexican cotton</name>
    <name type="synonym">Selera gossypioides</name>
    <dbReference type="NCBI Taxonomy" id="34282"/>
    <lineage>
        <taxon>Eukaryota</taxon>
        <taxon>Viridiplantae</taxon>
        <taxon>Streptophyta</taxon>
        <taxon>Embryophyta</taxon>
        <taxon>Tracheophyta</taxon>
        <taxon>Spermatophyta</taxon>
        <taxon>Magnoliopsida</taxon>
        <taxon>eudicotyledons</taxon>
        <taxon>Gunneridae</taxon>
        <taxon>Pentapetalae</taxon>
        <taxon>rosids</taxon>
        <taxon>malvids</taxon>
        <taxon>Malvales</taxon>
        <taxon>Malvaceae</taxon>
        <taxon>Malvoideae</taxon>
        <taxon>Gossypium</taxon>
    </lineage>
</organism>
<name>A0A7J9BRQ5_GOSGO</name>
<dbReference type="InterPro" id="IPR002156">
    <property type="entry name" value="RNaseH_domain"/>
</dbReference>
<evidence type="ECO:0000259" key="1">
    <source>
        <dbReference type="Pfam" id="PF13456"/>
    </source>
</evidence>
<dbReference type="Proteomes" id="UP000593579">
    <property type="component" value="Unassembled WGS sequence"/>
</dbReference>
<dbReference type="AlphaFoldDB" id="A0A7J9BRQ5"/>
<proteinExistence type="predicted"/>
<reference evidence="2 3" key="1">
    <citation type="journal article" date="2019" name="Genome Biol. Evol.">
        <title>Insights into the evolution of the New World diploid cottons (Gossypium, subgenus Houzingenia) based on genome sequencing.</title>
        <authorList>
            <person name="Grover C.E."/>
            <person name="Arick M.A. 2nd"/>
            <person name="Thrash A."/>
            <person name="Conover J.L."/>
            <person name="Sanders W.S."/>
            <person name="Peterson D.G."/>
            <person name="Frelichowski J.E."/>
            <person name="Scheffler J.A."/>
            <person name="Scheffler B.E."/>
            <person name="Wendel J.F."/>
        </authorList>
    </citation>
    <scope>NUCLEOTIDE SEQUENCE [LARGE SCALE GENOMIC DNA]</scope>
    <source>
        <strain evidence="2">5</strain>
        <tissue evidence="2">Leaf</tissue>
    </source>
</reference>
<comment type="caution">
    <text evidence="2">The sequence shown here is derived from an EMBL/GenBank/DDBJ whole genome shotgun (WGS) entry which is preliminary data.</text>
</comment>
<keyword evidence="3" id="KW-1185">Reference proteome</keyword>
<dbReference type="Pfam" id="PF13456">
    <property type="entry name" value="RVT_3"/>
    <property type="match status" value="1"/>
</dbReference>
<feature type="domain" description="RNase H type-1" evidence="1">
    <location>
        <begin position="22"/>
        <end position="73"/>
    </location>
</feature>
<dbReference type="GO" id="GO:0004523">
    <property type="term" value="F:RNA-DNA hybrid ribonuclease activity"/>
    <property type="evidence" value="ECO:0007669"/>
    <property type="project" value="InterPro"/>
</dbReference>
<gene>
    <name evidence="2" type="ORF">Gogos_012070</name>
</gene>
<evidence type="ECO:0000313" key="2">
    <source>
        <dbReference type="EMBL" id="MBA0738745.1"/>
    </source>
</evidence>
<accession>A0A7J9BRQ5</accession>
<dbReference type="GO" id="GO:0003676">
    <property type="term" value="F:nucleic acid binding"/>
    <property type="evidence" value="ECO:0007669"/>
    <property type="project" value="InterPro"/>
</dbReference>
<sequence length="76" mass="8250">MSKMNIASFYAPTFPGTCVCLNTDGVVQTNTGFSAVGGVIQDVMMKWVLGYNRFLGKSSVFVVELWGILNGLLLLQ</sequence>
<evidence type="ECO:0000313" key="3">
    <source>
        <dbReference type="Proteomes" id="UP000593579"/>
    </source>
</evidence>
<dbReference type="EMBL" id="JABEZY010000005">
    <property type="protein sequence ID" value="MBA0738745.1"/>
    <property type="molecule type" value="Genomic_DNA"/>
</dbReference>
<feature type="non-terminal residue" evidence="2">
    <location>
        <position position="76"/>
    </location>
</feature>
<protein>
    <recommendedName>
        <fullName evidence="1">RNase H type-1 domain-containing protein</fullName>
    </recommendedName>
</protein>
<dbReference type="OrthoDB" id="977970at2759"/>